<dbReference type="GO" id="GO:0031390">
    <property type="term" value="C:Ctf18 RFC-like complex"/>
    <property type="evidence" value="ECO:0007669"/>
    <property type="project" value="InterPro"/>
</dbReference>
<accession>A0AAV9JGX6</accession>
<dbReference type="EMBL" id="JAVFHQ010000025">
    <property type="protein sequence ID" value="KAK4544436.1"/>
    <property type="molecule type" value="Genomic_DNA"/>
</dbReference>
<keyword evidence="5" id="KW-1185">Reference proteome</keyword>
<dbReference type="GO" id="GO:0000785">
    <property type="term" value="C:chromatin"/>
    <property type="evidence" value="ECO:0007669"/>
    <property type="project" value="TreeGrafter"/>
</dbReference>
<evidence type="ECO:0008006" key="6">
    <source>
        <dbReference type="Google" id="ProtNLM"/>
    </source>
</evidence>
<feature type="region of interest" description="Disordered" evidence="3">
    <location>
        <begin position="324"/>
        <end position="348"/>
    </location>
</feature>
<feature type="compositionally biased region" description="Basic residues" evidence="3">
    <location>
        <begin position="333"/>
        <end position="348"/>
    </location>
</feature>
<dbReference type="GO" id="GO:0034088">
    <property type="term" value="P:maintenance of mitotic sister chromatid cohesion"/>
    <property type="evidence" value="ECO:0007669"/>
    <property type="project" value="TreeGrafter"/>
</dbReference>
<evidence type="ECO:0000256" key="1">
    <source>
        <dbReference type="ARBA" id="ARBA00007017"/>
    </source>
</evidence>
<evidence type="ECO:0000313" key="4">
    <source>
        <dbReference type="EMBL" id="KAK4544436.1"/>
    </source>
</evidence>
<dbReference type="InterPro" id="IPR019128">
    <property type="entry name" value="Dcc1"/>
</dbReference>
<dbReference type="AlphaFoldDB" id="A0AAV9JGX6"/>
<protein>
    <recommendedName>
        <fullName evidence="6">Sister chromatid cohesion protein DCC1</fullName>
    </recommendedName>
</protein>
<organism evidence="4 5">
    <name type="scientific">Oleoguttula mirabilis</name>
    <dbReference type="NCBI Taxonomy" id="1507867"/>
    <lineage>
        <taxon>Eukaryota</taxon>
        <taxon>Fungi</taxon>
        <taxon>Dikarya</taxon>
        <taxon>Ascomycota</taxon>
        <taxon>Pezizomycotina</taxon>
        <taxon>Dothideomycetes</taxon>
        <taxon>Dothideomycetidae</taxon>
        <taxon>Mycosphaerellales</taxon>
        <taxon>Teratosphaeriaceae</taxon>
        <taxon>Oleoguttula</taxon>
    </lineage>
</organism>
<comment type="caution">
    <text evidence="4">The sequence shown here is derived from an EMBL/GenBank/DDBJ whole genome shotgun (WGS) entry which is preliminary data.</text>
</comment>
<dbReference type="Pfam" id="PF09724">
    <property type="entry name" value="Dcc1"/>
    <property type="match status" value="1"/>
</dbReference>
<dbReference type="GO" id="GO:0000775">
    <property type="term" value="C:chromosome, centromeric region"/>
    <property type="evidence" value="ECO:0007669"/>
    <property type="project" value="TreeGrafter"/>
</dbReference>
<dbReference type="Proteomes" id="UP001324427">
    <property type="component" value="Unassembled WGS sequence"/>
</dbReference>
<sequence length="348" mass="37705">MSTQDESGIAFSLLPEEGQQHFRLLELPPELLSLLTSDSPPILQFKSQDGPPSDAGNNAVICTNVKTFNLRQVNTSNSVYLTQPKDVNVNDDRPSPPGLQAIAESDSTLELLPVPPHPNNAKSQIRAMLPTYSSTGHYQAKELTAKEQLFANIPFSEGECQAAFDYMACFQTENPMGCFVPSGQAKVQAWKSITQEAAAQDLDLTSALSVPQAIDIIDTTVDWPTALTKAVQYAIFIPNPLGTSAVTIDEIHCITFVGLSQLEASTQGLGATGKAGFMAAWRDLLPEKWRSKVSLELLRNQYVLENDGRDIALAGSTAEARSAPGMAVPAAGTKRKWHDKFRASKKTT</sequence>
<name>A0AAV9JGX6_9PEZI</name>
<evidence type="ECO:0000256" key="3">
    <source>
        <dbReference type="SAM" id="MobiDB-lite"/>
    </source>
</evidence>
<proteinExistence type="inferred from homology"/>
<comment type="similarity">
    <text evidence="1">Belongs to the DCC1 family.</text>
</comment>
<evidence type="ECO:0000256" key="2">
    <source>
        <dbReference type="ARBA" id="ARBA00022705"/>
    </source>
</evidence>
<dbReference type="PANTHER" id="PTHR13395">
    <property type="entry name" value="SISTER CHROMATID COHESION PROTEIN DCC1-RELATED"/>
    <property type="match status" value="1"/>
</dbReference>
<dbReference type="GO" id="GO:0006260">
    <property type="term" value="P:DNA replication"/>
    <property type="evidence" value="ECO:0007669"/>
    <property type="project" value="UniProtKB-KW"/>
</dbReference>
<dbReference type="PANTHER" id="PTHR13395:SF6">
    <property type="entry name" value="SISTER CHROMATID COHESION PROTEIN DCC1"/>
    <property type="match status" value="1"/>
</dbReference>
<keyword evidence="2" id="KW-0235">DNA replication</keyword>
<reference evidence="4 5" key="1">
    <citation type="submission" date="2021-11" db="EMBL/GenBank/DDBJ databases">
        <title>Black yeast isolated from Biological Soil Crust.</title>
        <authorList>
            <person name="Kurbessoian T."/>
        </authorList>
    </citation>
    <scope>NUCLEOTIDE SEQUENCE [LARGE SCALE GENOMIC DNA]</scope>
    <source>
        <strain evidence="4 5">CCFEE 5522</strain>
    </source>
</reference>
<gene>
    <name evidence="4" type="ORF">LTR36_004327</name>
</gene>
<evidence type="ECO:0000313" key="5">
    <source>
        <dbReference type="Proteomes" id="UP001324427"/>
    </source>
</evidence>